<organism evidence="2 3">
    <name type="scientific">Oedothorax gibbosus</name>
    <dbReference type="NCBI Taxonomy" id="931172"/>
    <lineage>
        <taxon>Eukaryota</taxon>
        <taxon>Metazoa</taxon>
        <taxon>Ecdysozoa</taxon>
        <taxon>Arthropoda</taxon>
        <taxon>Chelicerata</taxon>
        <taxon>Arachnida</taxon>
        <taxon>Araneae</taxon>
        <taxon>Araneomorphae</taxon>
        <taxon>Entelegynae</taxon>
        <taxon>Araneoidea</taxon>
        <taxon>Linyphiidae</taxon>
        <taxon>Erigoninae</taxon>
        <taxon>Oedothorax</taxon>
    </lineage>
</organism>
<name>A0AAV6UA72_9ARAC</name>
<sequence length="121" mass="13571">MEKQAKDLWTKIKTDCTGGIDDRKIDASQEVKNLRMMDSEIANDYVARAKGLVTKCSSLGLMISSRELMTSWRPYVRKNKRFNEEVDPAQGVSKHLPLQDPRRPAVTALDGGMSGRRATSD</sequence>
<evidence type="ECO:0000313" key="2">
    <source>
        <dbReference type="EMBL" id="KAG8181407.1"/>
    </source>
</evidence>
<dbReference type="Proteomes" id="UP000827092">
    <property type="component" value="Unassembled WGS sequence"/>
</dbReference>
<dbReference type="EMBL" id="JAFNEN010000517">
    <property type="protein sequence ID" value="KAG8181407.1"/>
    <property type="molecule type" value="Genomic_DNA"/>
</dbReference>
<reference evidence="2 3" key="1">
    <citation type="journal article" date="2022" name="Nat. Ecol. Evol.">
        <title>A masculinizing supergene underlies an exaggerated male reproductive morph in a spider.</title>
        <authorList>
            <person name="Hendrickx F."/>
            <person name="De Corte Z."/>
            <person name="Sonet G."/>
            <person name="Van Belleghem S.M."/>
            <person name="Kostlbacher S."/>
            <person name="Vangestel C."/>
        </authorList>
    </citation>
    <scope>NUCLEOTIDE SEQUENCE [LARGE SCALE GENOMIC DNA]</scope>
    <source>
        <strain evidence="2">W744_W776</strain>
    </source>
</reference>
<evidence type="ECO:0000256" key="1">
    <source>
        <dbReference type="SAM" id="MobiDB-lite"/>
    </source>
</evidence>
<dbReference type="AlphaFoldDB" id="A0AAV6UA72"/>
<evidence type="ECO:0000313" key="3">
    <source>
        <dbReference type="Proteomes" id="UP000827092"/>
    </source>
</evidence>
<keyword evidence="3" id="KW-1185">Reference proteome</keyword>
<gene>
    <name evidence="2" type="ORF">JTE90_023570</name>
</gene>
<accession>A0AAV6UA72</accession>
<proteinExistence type="predicted"/>
<protein>
    <submittedName>
        <fullName evidence="2">Uncharacterized protein</fullName>
    </submittedName>
</protein>
<comment type="caution">
    <text evidence="2">The sequence shown here is derived from an EMBL/GenBank/DDBJ whole genome shotgun (WGS) entry which is preliminary data.</text>
</comment>
<feature type="region of interest" description="Disordered" evidence="1">
    <location>
        <begin position="83"/>
        <end position="121"/>
    </location>
</feature>